<gene>
    <name evidence="9" type="primary">IL11</name>
</gene>
<comment type="subcellular location">
    <subcellularLocation>
        <location evidence="1">Secreted</location>
    </subcellularLocation>
</comment>
<evidence type="ECO:0000313" key="10">
    <source>
        <dbReference type="Proteomes" id="UP000472266"/>
    </source>
</evidence>
<evidence type="ECO:0000256" key="8">
    <source>
        <dbReference type="SAM" id="SignalP"/>
    </source>
</evidence>
<accession>A0A672TYG4</accession>
<reference evidence="9 10" key="1">
    <citation type="submission" date="2018-12" db="EMBL/GenBank/DDBJ databases">
        <title>G10K-VGP kakapo female genome, primary haplotype.</title>
        <authorList>
            <person name="Jarvis E.D."/>
            <person name="Howard J."/>
            <person name="Rhie A."/>
            <person name="Phillippy A."/>
            <person name="Korlach J."/>
            <person name="Digby A."/>
            <person name="Iorns D."/>
            <person name="Eason D."/>
            <person name="Robertson B."/>
            <person name="Raemaekers T."/>
            <person name="Howe K."/>
            <person name="Lewin H."/>
            <person name="Damas J."/>
            <person name="Hastie A."/>
            <person name="Fedrigo O."/>
        </authorList>
    </citation>
    <scope>NUCLEOTIDE SEQUENCE [LARGE SCALE GENOMIC DNA]</scope>
</reference>
<reference evidence="9" key="3">
    <citation type="submission" date="2025-09" db="UniProtKB">
        <authorList>
            <consortium name="Ensembl"/>
        </authorList>
    </citation>
    <scope>IDENTIFICATION</scope>
</reference>
<name>A0A672TYG4_STRHB</name>
<dbReference type="GeneTree" id="ENSGT00390000007165"/>
<evidence type="ECO:0000256" key="1">
    <source>
        <dbReference type="ARBA" id="ARBA00004613"/>
    </source>
</evidence>
<proteinExistence type="inferred from homology"/>
<dbReference type="InterPro" id="IPR009079">
    <property type="entry name" value="4_helix_cytokine-like_core"/>
</dbReference>
<dbReference type="GO" id="GO:0005737">
    <property type="term" value="C:cytoplasm"/>
    <property type="evidence" value="ECO:0007669"/>
    <property type="project" value="TreeGrafter"/>
</dbReference>
<organism evidence="9 10">
    <name type="scientific">Strigops habroptila</name>
    <name type="common">Kakapo</name>
    <dbReference type="NCBI Taxonomy" id="2489341"/>
    <lineage>
        <taxon>Eukaryota</taxon>
        <taxon>Metazoa</taxon>
        <taxon>Chordata</taxon>
        <taxon>Craniata</taxon>
        <taxon>Vertebrata</taxon>
        <taxon>Euteleostomi</taxon>
        <taxon>Archelosauria</taxon>
        <taxon>Archosauria</taxon>
        <taxon>Dinosauria</taxon>
        <taxon>Saurischia</taxon>
        <taxon>Theropoda</taxon>
        <taxon>Coelurosauria</taxon>
        <taxon>Aves</taxon>
        <taxon>Neognathae</taxon>
        <taxon>Neoaves</taxon>
        <taxon>Telluraves</taxon>
        <taxon>Australaves</taxon>
        <taxon>Psittaciformes</taxon>
        <taxon>Psittacidae</taxon>
        <taxon>Strigops</taxon>
    </lineage>
</organism>
<comment type="similarity">
    <text evidence="2">Belongs to the IL-6 superfamily.</text>
</comment>
<sequence length="201" mass="21986">SRCVWAPWRALLALLGLWPGLWPGPCPGLAGPPRPRPPDPRTELDAIVSLAKALLSDTKAFLALLKSRFPAEGEHKLDSLPVLSMSALELANIQAAAALARLSADLQRYRRHLEWLRRAGPALRPLEPELGALLARLERLGRSLDLLLSRLSLPRPSAPQTPLPAPGSPWAVVRAGHAVLQSLHLYLDWASRALVLLRNKL</sequence>
<dbReference type="GO" id="GO:0005125">
    <property type="term" value="F:cytokine activity"/>
    <property type="evidence" value="ECO:0007669"/>
    <property type="project" value="UniProtKB-KW"/>
</dbReference>
<feature type="chain" id="PRO_5025610192" description="Interleukin-11" evidence="8">
    <location>
        <begin position="24"/>
        <end position="201"/>
    </location>
</feature>
<dbReference type="GO" id="GO:0008083">
    <property type="term" value="F:growth factor activity"/>
    <property type="evidence" value="ECO:0007669"/>
    <property type="project" value="UniProtKB-KW"/>
</dbReference>
<evidence type="ECO:0000256" key="7">
    <source>
        <dbReference type="ARBA" id="ARBA00072545"/>
    </source>
</evidence>
<evidence type="ECO:0000256" key="4">
    <source>
        <dbReference type="ARBA" id="ARBA00022525"/>
    </source>
</evidence>
<dbReference type="SUPFAM" id="SSF47266">
    <property type="entry name" value="4-helical cytokines"/>
    <property type="match status" value="1"/>
</dbReference>
<dbReference type="FunFam" id="1.20.1250.10:FF:000017">
    <property type="entry name" value="Interleukin 11"/>
    <property type="match status" value="1"/>
</dbReference>
<keyword evidence="3" id="KW-0202">Cytokine</keyword>
<keyword evidence="10" id="KW-1185">Reference proteome</keyword>
<dbReference type="GO" id="GO:0043410">
    <property type="term" value="P:positive regulation of MAPK cascade"/>
    <property type="evidence" value="ECO:0007669"/>
    <property type="project" value="TreeGrafter"/>
</dbReference>
<dbReference type="Ensembl" id="ENSSHBT00005008170.1">
    <property type="protein sequence ID" value="ENSSHBP00005006773.1"/>
    <property type="gene ID" value="ENSSHBG00005005916.1"/>
</dbReference>
<evidence type="ECO:0000256" key="3">
    <source>
        <dbReference type="ARBA" id="ARBA00022514"/>
    </source>
</evidence>
<dbReference type="Proteomes" id="UP000472266">
    <property type="component" value="Chromosome 24"/>
</dbReference>
<evidence type="ECO:0000256" key="6">
    <source>
        <dbReference type="ARBA" id="ARBA00023030"/>
    </source>
</evidence>
<dbReference type="Pfam" id="PF07400">
    <property type="entry name" value="IL11"/>
    <property type="match status" value="1"/>
</dbReference>
<dbReference type="InterPro" id="IPR020438">
    <property type="entry name" value="IL-11"/>
</dbReference>
<keyword evidence="6" id="KW-0339">Growth factor</keyword>
<evidence type="ECO:0000256" key="2">
    <source>
        <dbReference type="ARBA" id="ARBA00007432"/>
    </source>
</evidence>
<dbReference type="Gene3D" id="1.20.1250.10">
    <property type="match status" value="1"/>
</dbReference>
<keyword evidence="4" id="KW-0964">Secreted</keyword>
<evidence type="ECO:0000256" key="5">
    <source>
        <dbReference type="ARBA" id="ARBA00022729"/>
    </source>
</evidence>
<dbReference type="PANTHER" id="PTHR16922">
    <property type="entry name" value="INTERLEUKIN 11"/>
    <property type="match status" value="1"/>
</dbReference>
<dbReference type="GO" id="GO:0005615">
    <property type="term" value="C:extracellular space"/>
    <property type="evidence" value="ECO:0007669"/>
    <property type="project" value="UniProtKB-KW"/>
</dbReference>
<dbReference type="PRINTS" id="PR01927">
    <property type="entry name" value="INTRLEUKIN11"/>
</dbReference>
<protein>
    <recommendedName>
        <fullName evidence="7">Interleukin-11</fullName>
    </recommendedName>
</protein>
<dbReference type="GO" id="GO:0008284">
    <property type="term" value="P:positive regulation of cell population proliferation"/>
    <property type="evidence" value="ECO:0007669"/>
    <property type="project" value="TreeGrafter"/>
</dbReference>
<dbReference type="AlphaFoldDB" id="A0A672TYG4"/>
<dbReference type="PANTHER" id="PTHR16922:SF0">
    <property type="entry name" value="INTERLEUKIN-11"/>
    <property type="match status" value="1"/>
</dbReference>
<evidence type="ECO:0000313" key="9">
    <source>
        <dbReference type="Ensembl" id="ENSSHBP00005006773.1"/>
    </source>
</evidence>
<keyword evidence="5 8" id="KW-0732">Signal</keyword>
<reference evidence="9" key="2">
    <citation type="submission" date="2025-08" db="UniProtKB">
        <authorList>
            <consortium name="Ensembl"/>
        </authorList>
    </citation>
    <scope>IDENTIFICATION</scope>
</reference>
<feature type="signal peptide" evidence="8">
    <location>
        <begin position="1"/>
        <end position="23"/>
    </location>
</feature>